<sequence length="41" mass="4146">MLSLQAEALSKGFAPPPSSGLALYAIGAPLAALHGLQPWAE</sequence>
<reference evidence="2" key="1">
    <citation type="submission" date="2013-02" db="EMBL/GenBank/DDBJ databases">
        <authorList>
            <person name="Hughes D."/>
        </authorList>
    </citation>
    <scope>NUCLEOTIDE SEQUENCE</scope>
    <source>
        <strain>Durham</strain>
        <strain evidence="2">NC isolate 2 -- Noor lab</strain>
    </source>
</reference>
<dbReference type="Proteomes" id="UP000015102">
    <property type="component" value="Unassembled WGS sequence"/>
</dbReference>
<dbReference type="AlphaFoldDB" id="T1H6M2"/>
<accession>T1H6M2</accession>
<dbReference type="HOGENOM" id="CLU_214595_0_0_1"/>
<dbReference type="EnsemblMetazoa" id="MESCA012355-RA">
    <property type="protein sequence ID" value="MESCA012355-PA"/>
    <property type="gene ID" value="MESCA012355"/>
</dbReference>
<reference evidence="1" key="2">
    <citation type="submission" date="2015-06" db="UniProtKB">
        <authorList>
            <consortium name="EnsemblMetazoa"/>
        </authorList>
    </citation>
    <scope>IDENTIFICATION</scope>
</reference>
<keyword evidence="2" id="KW-1185">Reference proteome</keyword>
<evidence type="ECO:0000313" key="2">
    <source>
        <dbReference type="Proteomes" id="UP000015102"/>
    </source>
</evidence>
<name>T1H6M2_MEGSC</name>
<proteinExistence type="predicted"/>
<evidence type="ECO:0000313" key="1">
    <source>
        <dbReference type="EnsemblMetazoa" id="MESCA012355-PA"/>
    </source>
</evidence>
<protein>
    <submittedName>
        <fullName evidence="1">Uncharacterized protein</fullName>
    </submittedName>
</protein>
<organism evidence="1 2">
    <name type="scientific">Megaselia scalaris</name>
    <name type="common">Humpbacked fly</name>
    <name type="synonym">Phora scalaris</name>
    <dbReference type="NCBI Taxonomy" id="36166"/>
    <lineage>
        <taxon>Eukaryota</taxon>
        <taxon>Metazoa</taxon>
        <taxon>Ecdysozoa</taxon>
        <taxon>Arthropoda</taxon>
        <taxon>Hexapoda</taxon>
        <taxon>Insecta</taxon>
        <taxon>Pterygota</taxon>
        <taxon>Neoptera</taxon>
        <taxon>Endopterygota</taxon>
        <taxon>Diptera</taxon>
        <taxon>Brachycera</taxon>
        <taxon>Muscomorpha</taxon>
        <taxon>Platypezoidea</taxon>
        <taxon>Phoridae</taxon>
        <taxon>Megaseliini</taxon>
        <taxon>Megaselia</taxon>
    </lineage>
</organism>